<name>A0A9P7A4Z7_9AGAM</name>
<gene>
    <name evidence="2" type="ORF">EV702DRAFT_1238597</name>
</gene>
<evidence type="ECO:0000313" key="2">
    <source>
        <dbReference type="EMBL" id="KAG1781872.1"/>
    </source>
</evidence>
<dbReference type="SUPFAM" id="SSF52540">
    <property type="entry name" value="P-loop containing nucleoside triphosphate hydrolases"/>
    <property type="match status" value="1"/>
</dbReference>
<protein>
    <recommendedName>
        <fullName evidence="1">Helicase ATP-binding domain-containing protein</fullName>
    </recommendedName>
</protein>
<feature type="domain" description="Helicase ATP-binding" evidence="1">
    <location>
        <begin position="59"/>
        <end position="208"/>
    </location>
</feature>
<dbReference type="GO" id="GO:0005524">
    <property type="term" value="F:ATP binding"/>
    <property type="evidence" value="ECO:0007669"/>
    <property type="project" value="InterPro"/>
</dbReference>
<dbReference type="GO" id="GO:0003676">
    <property type="term" value="F:nucleic acid binding"/>
    <property type="evidence" value="ECO:0007669"/>
    <property type="project" value="InterPro"/>
</dbReference>
<dbReference type="SMART" id="SM00487">
    <property type="entry name" value="DEXDc"/>
    <property type="match status" value="1"/>
</dbReference>
<dbReference type="InterPro" id="IPR011545">
    <property type="entry name" value="DEAD/DEAH_box_helicase_dom"/>
</dbReference>
<dbReference type="InterPro" id="IPR027417">
    <property type="entry name" value="P-loop_NTPase"/>
</dbReference>
<dbReference type="InterPro" id="IPR014001">
    <property type="entry name" value="Helicase_ATP-bd"/>
</dbReference>
<accession>A0A9P7A4Z7</accession>
<dbReference type="AlphaFoldDB" id="A0A9P7A4Z7"/>
<evidence type="ECO:0000313" key="3">
    <source>
        <dbReference type="Proteomes" id="UP000714275"/>
    </source>
</evidence>
<keyword evidence="3" id="KW-1185">Reference proteome</keyword>
<evidence type="ECO:0000259" key="1">
    <source>
        <dbReference type="PROSITE" id="PS51192"/>
    </source>
</evidence>
<dbReference type="OrthoDB" id="2690632at2759"/>
<dbReference type="PROSITE" id="PS51192">
    <property type="entry name" value="HELICASE_ATP_BIND_1"/>
    <property type="match status" value="1"/>
</dbReference>
<dbReference type="Proteomes" id="UP000714275">
    <property type="component" value="Unassembled WGS sequence"/>
</dbReference>
<dbReference type="Pfam" id="PF00270">
    <property type="entry name" value="DEAD"/>
    <property type="match status" value="1"/>
</dbReference>
<comment type="caution">
    <text evidence="2">The sequence shown here is derived from an EMBL/GenBank/DDBJ whole genome shotgun (WGS) entry which is preliminary data.</text>
</comment>
<proteinExistence type="predicted"/>
<sequence length="327" mass="36769">MSSVRPLSLAARDAIENLPMDFTSALSTIQHQQVLEAFSQLDFLSQGSQHPKLFQFRCLVSLLSARHVVLRAATGSGKTLAMILPLLLSPDKTAITVTPLKLLQRDHVQEFEQYGIPSIAINHDTPSDKNLWNELFVTSYSLAHQHPTHSKTAQRALLRKKPSFQDIQPDFSSPTFEALRNRIIGGTQTTHDEVAADLIAAWQQDLALRAVAWTRQMDEDVRLTAEATRAELELRDQERLQLEHEAKVELREAEKKKPKINDFVAGVAVGDTLTPYPSQYTIHKLKAFEYVELWYFSPDGCKATADEAKTNADNTFGFTKVEDFIAL</sequence>
<reference evidence="2" key="1">
    <citation type="journal article" date="2020" name="New Phytol.">
        <title>Comparative genomics reveals dynamic genome evolution in host specialist ectomycorrhizal fungi.</title>
        <authorList>
            <person name="Lofgren L.A."/>
            <person name="Nguyen N.H."/>
            <person name="Vilgalys R."/>
            <person name="Ruytinx J."/>
            <person name="Liao H.L."/>
            <person name="Branco S."/>
            <person name="Kuo A."/>
            <person name="LaButti K."/>
            <person name="Lipzen A."/>
            <person name="Andreopoulos W."/>
            <person name="Pangilinan J."/>
            <person name="Riley R."/>
            <person name="Hundley H."/>
            <person name="Na H."/>
            <person name="Barry K."/>
            <person name="Grigoriev I.V."/>
            <person name="Stajich J.E."/>
            <person name="Kennedy P.G."/>
        </authorList>
    </citation>
    <scope>NUCLEOTIDE SEQUENCE</scope>
    <source>
        <strain evidence="2">DOB743</strain>
    </source>
</reference>
<organism evidence="2 3">
    <name type="scientific">Suillus placidus</name>
    <dbReference type="NCBI Taxonomy" id="48579"/>
    <lineage>
        <taxon>Eukaryota</taxon>
        <taxon>Fungi</taxon>
        <taxon>Dikarya</taxon>
        <taxon>Basidiomycota</taxon>
        <taxon>Agaricomycotina</taxon>
        <taxon>Agaricomycetes</taxon>
        <taxon>Agaricomycetidae</taxon>
        <taxon>Boletales</taxon>
        <taxon>Suillineae</taxon>
        <taxon>Suillaceae</taxon>
        <taxon>Suillus</taxon>
    </lineage>
</organism>
<dbReference type="EMBL" id="JABBWD010000004">
    <property type="protein sequence ID" value="KAG1781872.1"/>
    <property type="molecule type" value="Genomic_DNA"/>
</dbReference>
<dbReference type="Gene3D" id="3.40.50.300">
    <property type="entry name" value="P-loop containing nucleotide triphosphate hydrolases"/>
    <property type="match status" value="1"/>
</dbReference>